<feature type="domain" description="AAA+ ATPase" evidence="1">
    <location>
        <begin position="12"/>
        <end position="163"/>
    </location>
</feature>
<gene>
    <name evidence="2" type="ORF">A3F61_02490</name>
</gene>
<organism evidence="2 3">
    <name type="scientific">Candidatus Blackburnbacteria bacterium RIFCSPHIGHO2_12_FULL_41_13b</name>
    <dbReference type="NCBI Taxonomy" id="1797517"/>
    <lineage>
        <taxon>Bacteria</taxon>
        <taxon>Candidatus Blackburniibacteriota</taxon>
    </lineage>
</organism>
<dbReference type="InterPro" id="IPR010285">
    <property type="entry name" value="DNA_helicase_pif1-like_DEAD"/>
</dbReference>
<dbReference type="Pfam" id="PF05970">
    <property type="entry name" value="PIF1"/>
    <property type="match status" value="1"/>
</dbReference>
<protein>
    <recommendedName>
        <fullName evidence="1">AAA+ ATPase domain-containing protein</fullName>
    </recommendedName>
</protein>
<dbReference type="Pfam" id="PF21530">
    <property type="entry name" value="Pif1_2B_dom"/>
    <property type="match status" value="1"/>
</dbReference>
<dbReference type="CDD" id="cd18809">
    <property type="entry name" value="SF1_C_RecD"/>
    <property type="match status" value="1"/>
</dbReference>
<dbReference type="GO" id="GO:0006281">
    <property type="term" value="P:DNA repair"/>
    <property type="evidence" value="ECO:0007669"/>
    <property type="project" value="InterPro"/>
</dbReference>
<accession>A0A1G1VAN1</accession>
<dbReference type="InterPro" id="IPR049163">
    <property type="entry name" value="Pif1-like_2B_dom"/>
</dbReference>
<evidence type="ECO:0000313" key="3">
    <source>
        <dbReference type="Proteomes" id="UP000178272"/>
    </source>
</evidence>
<dbReference type="GO" id="GO:0000723">
    <property type="term" value="P:telomere maintenance"/>
    <property type="evidence" value="ECO:0007669"/>
    <property type="project" value="InterPro"/>
</dbReference>
<sequence length="519" mass="58175">MTQDQTLSILKTGVNVFLTGEPGSGKTHTINQYVTYLRSRGIEPAITASTGIAATHIGGMTIHSWSGIGIKTKLDKRDLNKIISNKYINKRVRDVKVLVIEEVSMLTSNTLFMVDTICRKIKQNSESFGGMQVIFAGDFFQLPPVVKREIEKGSQTLLIETPLVRFAFDSPAWIEANPVVCYLTEQHRQDDNDLLAVLTAIRQGIFNTNHLNHIKTRKIGYDDVPDSVPKLFSHNTNVDRINDTVLTKLPGESKVFTMSSQGPDALVTMLKKGCLSPVMLYLKIGAVVMFTKNNPKEGFVNGTLGVVEGFNKTNSYPIIKIRNVRLIEVKPMEWSLEENGKVLALISQLPLRLAWAITVHKSQGMNLDSAVMDLSHVFEFGQGYVALSRVRRFSGLYMLGWNERAFQVHPEIIAKDVEFHTQSEQAVLEFGRMTETNTKVLHDRFVRKCGGKINPGKRSSETSFDKIREEHPNAYRPWGKTQDEKLRTLFAKGSSVTGLAKIFGRNNGSIRSRLTKLGF</sequence>
<proteinExistence type="predicted"/>
<evidence type="ECO:0000313" key="2">
    <source>
        <dbReference type="EMBL" id="OGY12446.1"/>
    </source>
</evidence>
<dbReference type="PANTHER" id="PTHR47642:SF7">
    <property type="entry name" value="ATP-DEPENDENT DNA HELICASE PIF1"/>
    <property type="match status" value="1"/>
</dbReference>
<dbReference type="STRING" id="1797517.A3F61_02490"/>
<dbReference type="Proteomes" id="UP000178272">
    <property type="component" value="Unassembled WGS sequence"/>
</dbReference>
<reference evidence="2 3" key="1">
    <citation type="journal article" date="2016" name="Nat. Commun.">
        <title>Thousands of microbial genomes shed light on interconnected biogeochemical processes in an aquifer system.</title>
        <authorList>
            <person name="Anantharaman K."/>
            <person name="Brown C.T."/>
            <person name="Hug L.A."/>
            <person name="Sharon I."/>
            <person name="Castelle C.J."/>
            <person name="Probst A.J."/>
            <person name="Thomas B.C."/>
            <person name="Singh A."/>
            <person name="Wilkins M.J."/>
            <person name="Karaoz U."/>
            <person name="Brodie E.L."/>
            <person name="Williams K.H."/>
            <person name="Hubbard S.S."/>
            <person name="Banfield J.F."/>
        </authorList>
    </citation>
    <scope>NUCLEOTIDE SEQUENCE [LARGE SCALE GENOMIC DNA]</scope>
</reference>
<dbReference type="InterPro" id="IPR027417">
    <property type="entry name" value="P-loop_NTPase"/>
</dbReference>
<dbReference type="EMBL" id="MHCA01000011">
    <property type="protein sequence ID" value="OGY12446.1"/>
    <property type="molecule type" value="Genomic_DNA"/>
</dbReference>
<evidence type="ECO:0000259" key="1">
    <source>
        <dbReference type="SMART" id="SM00382"/>
    </source>
</evidence>
<dbReference type="Gene3D" id="3.40.50.300">
    <property type="entry name" value="P-loop containing nucleotide triphosphate hydrolases"/>
    <property type="match status" value="1"/>
</dbReference>
<dbReference type="SMART" id="SM00382">
    <property type="entry name" value="AAA"/>
    <property type="match status" value="1"/>
</dbReference>
<dbReference type="InterPro" id="IPR051055">
    <property type="entry name" value="PIF1_helicase"/>
</dbReference>
<dbReference type="GO" id="GO:0003678">
    <property type="term" value="F:DNA helicase activity"/>
    <property type="evidence" value="ECO:0007669"/>
    <property type="project" value="InterPro"/>
</dbReference>
<dbReference type="AlphaFoldDB" id="A0A1G1VAN1"/>
<dbReference type="InterPro" id="IPR003593">
    <property type="entry name" value="AAA+_ATPase"/>
</dbReference>
<dbReference type="PANTHER" id="PTHR47642">
    <property type="entry name" value="ATP-DEPENDENT DNA HELICASE"/>
    <property type="match status" value="1"/>
</dbReference>
<name>A0A1G1VAN1_9BACT</name>
<dbReference type="CDD" id="cd18037">
    <property type="entry name" value="DEXSc_Pif1_like"/>
    <property type="match status" value="1"/>
</dbReference>
<dbReference type="SUPFAM" id="SSF52540">
    <property type="entry name" value="P-loop containing nucleoside triphosphate hydrolases"/>
    <property type="match status" value="2"/>
</dbReference>
<comment type="caution">
    <text evidence="2">The sequence shown here is derived from an EMBL/GenBank/DDBJ whole genome shotgun (WGS) entry which is preliminary data.</text>
</comment>